<keyword evidence="2" id="KW-1185">Reference proteome</keyword>
<protein>
    <submittedName>
        <fullName evidence="1">Uncharacterized protein</fullName>
    </submittedName>
</protein>
<evidence type="ECO:0000313" key="2">
    <source>
        <dbReference type="Proteomes" id="UP001239213"/>
    </source>
</evidence>
<accession>A0AAI9TVD4</accession>
<evidence type="ECO:0000313" key="1">
    <source>
        <dbReference type="EMBL" id="KAK1446576.1"/>
    </source>
</evidence>
<gene>
    <name evidence="1" type="ORF">CCUS01_12324</name>
</gene>
<organism evidence="1 2">
    <name type="scientific">Colletotrichum cuscutae</name>
    <dbReference type="NCBI Taxonomy" id="1209917"/>
    <lineage>
        <taxon>Eukaryota</taxon>
        <taxon>Fungi</taxon>
        <taxon>Dikarya</taxon>
        <taxon>Ascomycota</taxon>
        <taxon>Pezizomycotina</taxon>
        <taxon>Sordariomycetes</taxon>
        <taxon>Hypocreomycetidae</taxon>
        <taxon>Glomerellales</taxon>
        <taxon>Glomerellaceae</taxon>
        <taxon>Colletotrichum</taxon>
        <taxon>Colletotrichum acutatum species complex</taxon>
    </lineage>
</organism>
<comment type="caution">
    <text evidence="1">The sequence shown here is derived from an EMBL/GenBank/DDBJ whole genome shotgun (WGS) entry which is preliminary data.</text>
</comment>
<dbReference type="EMBL" id="MPDP01000318">
    <property type="protein sequence ID" value="KAK1446576.1"/>
    <property type="molecule type" value="Genomic_DNA"/>
</dbReference>
<proteinExistence type="predicted"/>
<reference evidence="1" key="1">
    <citation type="submission" date="2016-11" db="EMBL/GenBank/DDBJ databases">
        <title>The genome sequence of Colletotrichum cuscutae.</title>
        <authorList>
            <person name="Baroncelli R."/>
        </authorList>
    </citation>
    <scope>NUCLEOTIDE SEQUENCE</scope>
    <source>
        <strain evidence="1">IMI 304802</strain>
    </source>
</reference>
<dbReference type="Proteomes" id="UP001239213">
    <property type="component" value="Unassembled WGS sequence"/>
</dbReference>
<dbReference type="AlphaFoldDB" id="A0AAI9TVD4"/>
<name>A0AAI9TVD4_9PEZI</name>
<sequence length="163" mass="17777">MDPPPRRLRLVPKVTFILSSIAIHYQVVKFVYNNHTPHDLLNPSLLFILPCTIFIISHGLGVLRHHAPHPNCPVAEVSTMGHCDSSMADNIGIQAVPHRYTVVSRCSAVEEDKQTDPAVPCARASARGATERSVVSKARFSYGLPVAVDGENQTTIDLGVDFA</sequence>